<comment type="subcellular location">
    <subcellularLocation>
        <location evidence="1">Membrane</location>
        <topology evidence="1">Multi-pass membrane protein</topology>
    </subcellularLocation>
</comment>
<feature type="domain" description="EamA" evidence="7">
    <location>
        <begin position="8"/>
        <end position="134"/>
    </location>
</feature>
<dbReference type="InterPro" id="IPR050638">
    <property type="entry name" value="AA-Vitamin_Transporters"/>
</dbReference>
<keyword evidence="3 6" id="KW-0812">Transmembrane</keyword>
<feature type="transmembrane region" description="Helical" evidence="6">
    <location>
        <begin position="206"/>
        <end position="224"/>
    </location>
</feature>
<feature type="domain" description="EamA" evidence="7">
    <location>
        <begin position="145"/>
        <end position="276"/>
    </location>
</feature>
<evidence type="ECO:0000256" key="1">
    <source>
        <dbReference type="ARBA" id="ARBA00004141"/>
    </source>
</evidence>
<dbReference type="PANTHER" id="PTHR32322:SF2">
    <property type="entry name" value="EAMA DOMAIN-CONTAINING PROTEIN"/>
    <property type="match status" value="1"/>
</dbReference>
<evidence type="ECO:0000256" key="5">
    <source>
        <dbReference type="ARBA" id="ARBA00023136"/>
    </source>
</evidence>
<proteinExistence type="inferred from homology"/>
<feature type="transmembrane region" description="Helical" evidence="6">
    <location>
        <begin position="91"/>
        <end position="111"/>
    </location>
</feature>
<evidence type="ECO:0000259" key="7">
    <source>
        <dbReference type="Pfam" id="PF00892"/>
    </source>
</evidence>
<dbReference type="EMBL" id="QBMN01000018">
    <property type="protein sequence ID" value="PZO44368.1"/>
    <property type="molecule type" value="Genomic_DNA"/>
</dbReference>
<feature type="transmembrane region" description="Helical" evidence="6">
    <location>
        <begin position="65"/>
        <end position="85"/>
    </location>
</feature>
<evidence type="ECO:0000256" key="3">
    <source>
        <dbReference type="ARBA" id="ARBA00022692"/>
    </source>
</evidence>
<reference evidence="8 9" key="2">
    <citation type="submission" date="2018-06" db="EMBL/GenBank/DDBJ databases">
        <title>Metagenomic assembly of (sub)arctic Cyanobacteria and their associated microbiome from non-axenic cultures.</title>
        <authorList>
            <person name="Baurain D."/>
        </authorList>
    </citation>
    <scope>NUCLEOTIDE SEQUENCE [LARGE SCALE GENOMIC DNA]</scope>
    <source>
        <strain evidence="8">ULC041bin1</strain>
    </source>
</reference>
<evidence type="ECO:0000256" key="6">
    <source>
        <dbReference type="SAM" id="Phobius"/>
    </source>
</evidence>
<dbReference type="Gene3D" id="1.10.3730.20">
    <property type="match status" value="1"/>
</dbReference>
<dbReference type="Proteomes" id="UP000249081">
    <property type="component" value="Unassembled WGS sequence"/>
</dbReference>
<dbReference type="Pfam" id="PF00892">
    <property type="entry name" value="EamA"/>
    <property type="match status" value="2"/>
</dbReference>
<feature type="transmembrane region" description="Helical" evidence="6">
    <location>
        <begin position="118"/>
        <end position="137"/>
    </location>
</feature>
<evidence type="ECO:0000313" key="9">
    <source>
        <dbReference type="Proteomes" id="UP000249081"/>
    </source>
</evidence>
<accession>A0A2W4YN26</accession>
<name>A0A2W4YN26_9CYAN</name>
<gene>
    <name evidence="8" type="ORF">DCF17_04285</name>
</gene>
<feature type="transmembrane region" description="Helical" evidence="6">
    <location>
        <begin position="236"/>
        <end position="255"/>
    </location>
</feature>
<evidence type="ECO:0000313" key="8">
    <source>
        <dbReference type="EMBL" id="PZO44368.1"/>
    </source>
</evidence>
<dbReference type="InterPro" id="IPR000620">
    <property type="entry name" value="EamA_dom"/>
</dbReference>
<dbReference type="PANTHER" id="PTHR32322">
    <property type="entry name" value="INNER MEMBRANE TRANSPORTER"/>
    <property type="match status" value="1"/>
</dbReference>
<sequence>MQGSLSDILLTALAPISWGTTYAVATEFLPAGHPLFVASMRSLPIGLLLVVGLRKLPQGIWWGRMLVLGGLNIGIFQALLFVAAYRLPGGVAATAGAVQPLLVVLFSWLILSEKPGRPSVIAAIAGFVGVGLLVLGPSARLDGVGLLAAIAGAVAMGLGTVLTKRWQPPVPLIVFTAWQLAIGGLLLLPVALVVEGPLTELSRTNLWGFIYLGLIGTALAYALWFRGIQRLKTSAVAALGLLSPVVATLIGYLFLQQTLTPVQLVGVAVVLGSVLLGQRSRQAQPLHQCCPCPQTSAQAIAPAQVIDRRA</sequence>
<keyword evidence="4 6" id="KW-1133">Transmembrane helix</keyword>
<protein>
    <submittedName>
        <fullName evidence="8">EamA family transporter</fullName>
    </submittedName>
</protein>
<evidence type="ECO:0000256" key="2">
    <source>
        <dbReference type="ARBA" id="ARBA00007362"/>
    </source>
</evidence>
<dbReference type="SUPFAM" id="SSF103481">
    <property type="entry name" value="Multidrug resistance efflux transporter EmrE"/>
    <property type="match status" value="2"/>
</dbReference>
<reference evidence="9" key="1">
    <citation type="submission" date="2018-04" db="EMBL/GenBank/DDBJ databases">
        <authorList>
            <person name="Cornet L."/>
        </authorList>
    </citation>
    <scope>NUCLEOTIDE SEQUENCE [LARGE SCALE GENOMIC DNA]</scope>
</reference>
<dbReference type="AlphaFoldDB" id="A0A2W4YN26"/>
<feature type="transmembrane region" description="Helical" evidence="6">
    <location>
        <begin position="170"/>
        <end position="194"/>
    </location>
</feature>
<organism evidence="8 9">
    <name type="scientific">Shackletoniella antarctica</name>
    <dbReference type="NCBI Taxonomy" id="268115"/>
    <lineage>
        <taxon>Bacteria</taxon>
        <taxon>Bacillati</taxon>
        <taxon>Cyanobacteriota</taxon>
        <taxon>Cyanophyceae</taxon>
        <taxon>Oculatellales</taxon>
        <taxon>Oculatellaceae</taxon>
        <taxon>Shackletoniella</taxon>
    </lineage>
</organism>
<dbReference type="GO" id="GO:0016020">
    <property type="term" value="C:membrane"/>
    <property type="evidence" value="ECO:0007669"/>
    <property type="project" value="UniProtKB-SubCell"/>
</dbReference>
<evidence type="ECO:0000256" key="4">
    <source>
        <dbReference type="ARBA" id="ARBA00022989"/>
    </source>
</evidence>
<comment type="similarity">
    <text evidence="2">Belongs to the EamA transporter family.</text>
</comment>
<comment type="caution">
    <text evidence="8">The sequence shown here is derived from an EMBL/GenBank/DDBJ whole genome shotgun (WGS) entry which is preliminary data.</text>
</comment>
<feature type="transmembrane region" description="Helical" evidence="6">
    <location>
        <begin position="261"/>
        <end position="277"/>
    </location>
</feature>
<keyword evidence="5 6" id="KW-0472">Membrane</keyword>
<dbReference type="InterPro" id="IPR037185">
    <property type="entry name" value="EmrE-like"/>
</dbReference>
<feature type="transmembrane region" description="Helical" evidence="6">
    <location>
        <begin position="143"/>
        <end position="163"/>
    </location>
</feature>
<feature type="transmembrane region" description="Helical" evidence="6">
    <location>
        <begin position="33"/>
        <end position="53"/>
    </location>
</feature>